<sequence>MEQGSEFPECQKCGNGVLLPLSDYGREGASIRYKAWVCSHPDCGFNIRIDNGEVTVGRQIGQSYK</sequence>
<proteinExistence type="predicted"/>
<name>A0A381N178_9ZZZZ</name>
<accession>A0A381N178</accession>
<organism evidence="1">
    <name type="scientific">marine metagenome</name>
    <dbReference type="NCBI Taxonomy" id="408172"/>
    <lineage>
        <taxon>unclassified sequences</taxon>
        <taxon>metagenomes</taxon>
        <taxon>ecological metagenomes</taxon>
    </lineage>
</organism>
<dbReference type="EMBL" id="UINC01000035">
    <property type="protein sequence ID" value="SUZ47804.1"/>
    <property type="molecule type" value="Genomic_DNA"/>
</dbReference>
<gene>
    <name evidence="1" type="ORF">METZ01_LOCUS658</name>
</gene>
<dbReference type="AlphaFoldDB" id="A0A381N178"/>
<reference evidence="1" key="1">
    <citation type="submission" date="2018-05" db="EMBL/GenBank/DDBJ databases">
        <authorList>
            <person name="Lanie J.A."/>
            <person name="Ng W.-L."/>
            <person name="Kazmierczak K.M."/>
            <person name="Andrzejewski T.M."/>
            <person name="Davidsen T.M."/>
            <person name="Wayne K.J."/>
            <person name="Tettelin H."/>
            <person name="Glass J.I."/>
            <person name="Rusch D."/>
            <person name="Podicherti R."/>
            <person name="Tsui H.-C.T."/>
            <person name="Winkler M.E."/>
        </authorList>
    </citation>
    <scope>NUCLEOTIDE SEQUENCE</scope>
</reference>
<evidence type="ECO:0000313" key="1">
    <source>
        <dbReference type="EMBL" id="SUZ47804.1"/>
    </source>
</evidence>
<protein>
    <submittedName>
        <fullName evidence="1">Uncharacterized protein</fullName>
    </submittedName>
</protein>